<accession>A0A401KI00</accession>
<sequence>MQGPDAPFQEPERRRLIEEISGKMKFIIPLSTARAALWLADMEKLREFAQGSEDSLRQRLSGIESDKIVEKWLQRDPNSASKRNSVIPSPSNTQAIASIHTSPTVSAPTRGIGSTTSPDTRRGLTLMTTNLDTSERNELRSSPAEPILSSPSTPVRTPRKRPGEPLDSPVSSKRARRDDACRKTCLERDVSCILTAAPADICDVAHLYPFSLRDEKTGSTGIFWSTLRSFWSEERVNKWHQAVFSDGRGTEKLENLVLLNPLAHRLHSKALFALEPCGVNEEKTELRVKFWWLKLSRSVGPTILFEIPELPANYNPESGGICLYNPLSHQTIKSGDCIVVTTPDPVRLPLPDTRILDMQWLLQRLAAISGAAEPEELNDNDNDDDEGMDDFGIQLMSALQSSSMAHRSDSSPPSSLSDGSGSTVKHGSQVPATAADTETDNLAHDDS</sequence>
<comment type="caution">
    <text evidence="3">The sequence shown here is derived from an EMBL/GenBank/DDBJ whole genome shotgun (WGS) entry which is preliminary data.</text>
</comment>
<evidence type="ECO:0000259" key="2">
    <source>
        <dbReference type="Pfam" id="PF13391"/>
    </source>
</evidence>
<dbReference type="Proteomes" id="UP000286921">
    <property type="component" value="Unassembled WGS sequence"/>
</dbReference>
<feature type="region of interest" description="Disordered" evidence="1">
    <location>
        <begin position="100"/>
        <end position="178"/>
    </location>
</feature>
<dbReference type="AlphaFoldDB" id="A0A401KI00"/>
<evidence type="ECO:0000256" key="1">
    <source>
        <dbReference type="SAM" id="MobiDB-lite"/>
    </source>
</evidence>
<keyword evidence="4" id="KW-1185">Reference proteome</keyword>
<feature type="compositionally biased region" description="Polar residues" evidence="1">
    <location>
        <begin position="100"/>
        <end position="118"/>
    </location>
</feature>
<name>A0A401KI00_ASPAW</name>
<dbReference type="Pfam" id="PF13391">
    <property type="entry name" value="HNH_2"/>
    <property type="match status" value="1"/>
</dbReference>
<evidence type="ECO:0000313" key="3">
    <source>
        <dbReference type="EMBL" id="GCB18943.1"/>
    </source>
</evidence>
<proteinExistence type="predicted"/>
<protein>
    <recommendedName>
        <fullName evidence="2">HNH nuclease domain-containing protein</fullName>
    </recommendedName>
</protein>
<evidence type="ECO:0000313" key="4">
    <source>
        <dbReference type="Proteomes" id="UP000286921"/>
    </source>
</evidence>
<gene>
    <name evidence="3" type="ORF">AAWM_01828</name>
</gene>
<dbReference type="EMBL" id="BDHI01000001">
    <property type="protein sequence ID" value="GCB18943.1"/>
    <property type="molecule type" value="Genomic_DNA"/>
</dbReference>
<organism evidence="3 4">
    <name type="scientific">Aspergillus awamori</name>
    <name type="common">Black koji mold</name>
    <dbReference type="NCBI Taxonomy" id="105351"/>
    <lineage>
        <taxon>Eukaryota</taxon>
        <taxon>Fungi</taxon>
        <taxon>Dikarya</taxon>
        <taxon>Ascomycota</taxon>
        <taxon>Pezizomycotina</taxon>
        <taxon>Eurotiomycetes</taxon>
        <taxon>Eurotiomycetidae</taxon>
        <taxon>Eurotiales</taxon>
        <taxon>Aspergillaceae</taxon>
        <taxon>Aspergillus</taxon>
    </lineage>
</organism>
<reference evidence="3 4" key="1">
    <citation type="submission" date="2016-09" db="EMBL/GenBank/DDBJ databases">
        <title>Aspergillus awamori IFM 58123T.</title>
        <authorList>
            <person name="Kusuya Y."/>
            <person name="Shimizu M."/>
            <person name="Takahashi H."/>
            <person name="Yaguchi T."/>
        </authorList>
    </citation>
    <scope>NUCLEOTIDE SEQUENCE [LARGE SCALE GENOMIC DNA]</scope>
    <source>
        <strain evidence="3 4">IFM 58123</strain>
    </source>
</reference>
<feature type="domain" description="HNH nuclease" evidence="2">
    <location>
        <begin position="192"/>
        <end position="274"/>
    </location>
</feature>
<dbReference type="InterPro" id="IPR003615">
    <property type="entry name" value="HNH_nuc"/>
</dbReference>
<feature type="region of interest" description="Disordered" evidence="1">
    <location>
        <begin position="398"/>
        <end position="447"/>
    </location>
</feature>
<feature type="compositionally biased region" description="Low complexity" evidence="1">
    <location>
        <begin position="401"/>
        <end position="422"/>
    </location>
</feature>